<dbReference type="Pfam" id="PF13462">
    <property type="entry name" value="Thioredoxin_4"/>
    <property type="match status" value="1"/>
</dbReference>
<evidence type="ECO:0000313" key="8">
    <source>
        <dbReference type="Proteomes" id="UP001143328"/>
    </source>
</evidence>
<keyword evidence="8" id="KW-1185">Reference proteome</keyword>
<dbReference type="GO" id="GO:0016491">
    <property type="term" value="F:oxidoreductase activity"/>
    <property type="evidence" value="ECO:0007669"/>
    <property type="project" value="UniProtKB-KW"/>
</dbReference>
<keyword evidence="5" id="KW-0676">Redox-active center</keyword>
<sequence length="182" mass="19625">MPQVPAQTVGNLVRFHSPTFGPANAPVTVVEFFDPSCESCRAFYPIVKDMMAKNPGSVRLVLRYVLLHPGSEQAVRLLEASRQQGVFPQVLEAVLEAQPGWHDDPQIVKAWAAAEAAGLDVQKAREQMVSAKIDAVLAQDAADAKAAGVQGTPTFFVNGKPLPEFGAQPLYDLIKSEMAQAK</sequence>
<keyword evidence="4" id="KW-1015">Disulfide bond</keyword>
<evidence type="ECO:0000256" key="2">
    <source>
        <dbReference type="ARBA" id="ARBA00022729"/>
    </source>
</evidence>
<dbReference type="PANTHER" id="PTHR13887">
    <property type="entry name" value="GLUTATHIONE S-TRANSFERASE KAPPA"/>
    <property type="match status" value="1"/>
</dbReference>
<evidence type="ECO:0000256" key="5">
    <source>
        <dbReference type="ARBA" id="ARBA00023284"/>
    </source>
</evidence>
<evidence type="ECO:0000256" key="3">
    <source>
        <dbReference type="ARBA" id="ARBA00023002"/>
    </source>
</evidence>
<name>A0A9W6K6J3_9PSED</name>
<dbReference type="SUPFAM" id="SSF52833">
    <property type="entry name" value="Thioredoxin-like"/>
    <property type="match status" value="1"/>
</dbReference>
<accession>A0A9W6K6J3</accession>
<dbReference type="Proteomes" id="UP001143328">
    <property type="component" value="Unassembled WGS sequence"/>
</dbReference>
<organism evidence="7 8">
    <name type="scientific">Pseudomonas turukhanskensis</name>
    <dbReference type="NCBI Taxonomy" id="1806536"/>
    <lineage>
        <taxon>Bacteria</taxon>
        <taxon>Pseudomonadati</taxon>
        <taxon>Pseudomonadota</taxon>
        <taxon>Gammaproteobacteria</taxon>
        <taxon>Pseudomonadales</taxon>
        <taxon>Pseudomonadaceae</taxon>
        <taxon>Pseudomonas</taxon>
    </lineage>
</organism>
<dbReference type="EMBL" id="BSFN01000010">
    <property type="protein sequence ID" value="GLK90391.1"/>
    <property type="molecule type" value="Genomic_DNA"/>
</dbReference>
<reference evidence="7" key="1">
    <citation type="journal article" date="2014" name="Int. J. Syst. Evol. Microbiol.">
        <title>Complete genome sequence of Corynebacterium casei LMG S-19264T (=DSM 44701T), isolated from a smear-ripened cheese.</title>
        <authorList>
            <consortium name="US DOE Joint Genome Institute (JGI-PGF)"/>
            <person name="Walter F."/>
            <person name="Albersmeier A."/>
            <person name="Kalinowski J."/>
            <person name="Ruckert C."/>
        </authorList>
    </citation>
    <scope>NUCLEOTIDE SEQUENCE</scope>
    <source>
        <strain evidence="7">VKM B-2935</strain>
    </source>
</reference>
<dbReference type="AlphaFoldDB" id="A0A9W6K6J3"/>
<feature type="domain" description="Thioredoxin" evidence="6">
    <location>
        <begin position="1"/>
        <end position="182"/>
    </location>
</feature>
<evidence type="ECO:0000259" key="6">
    <source>
        <dbReference type="PROSITE" id="PS51352"/>
    </source>
</evidence>
<dbReference type="Gene3D" id="3.40.30.10">
    <property type="entry name" value="Glutaredoxin"/>
    <property type="match status" value="1"/>
</dbReference>
<comment type="caution">
    <text evidence="7">The sequence shown here is derived from an EMBL/GenBank/DDBJ whole genome shotgun (WGS) entry which is preliminary data.</text>
</comment>
<dbReference type="PROSITE" id="PS51352">
    <property type="entry name" value="THIOREDOXIN_2"/>
    <property type="match status" value="1"/>
</dbReference>
<keyword evidence="2" id="KW-0732">Signal</keyword>
<dbReference type="InterPro" id="IPR036249">
    <property type="entry name" value="Thioredoxin-like_sf"/>
</dbReference>
<dbReference type="PANTHER" id="PTHR13887:SF14">
    <property type="entry name" value="DISULFIDE BOND FORMATION PROTEIN D"/>
    <property type="match status" value="1"/>
</dbReference>
<comment type="similarity">
    <text evidence="1">Belongs to the thioredoxin family. DsbA subfamily.</text>
</comment>
<dbReference type="InterPro" id="IPR013766">
    <property type="entry name" value="Thioredoxin_domain"/>
</dbReference>
<keyword evidence="3" id="KW-0560">Oxidoreductase</keyword>
<evidence type="ECO:0000256" key="4">
    <source>
        <dbReference type="ARBA" id="ARBA00023157"/>
    </source>
</evidence>
<dbReference type="InterPro" id="IPR012336">
    <property type="entry name" value="Thioredoxin-like_fold"/>
</dbReference>
<evidence type="ECO:0000313" key="7">
    <source>
        <dbReference type="EMBL" id="GLK90391.1"/>
    </source>
</evidence>
<protein>
    <recommendedName>
        <fullName evidence="6">Thioredoxin domain-containing protein</fullName>
    </recommendedName>
</protein>
<evidence type="ECO:0000256" key="1">
    <source>
        <dbReference type="ARBA" id="ARBA00005791"/>
    </source>
</evidence>
<proteinExistence type="inferred from homology"/>
<reference evidence="7" key="2">
    <citation type="submission" date="2023-01" db="EMBL/GenBank/DDBJ databases">
        <authorList>
            <person name="Sun Q."/>
            <person name="Evtushenko L."/>
        </authorList>
    </citation>
    <scope>NUCLEOTIDE SEQUENCE</scope>
    <source>
        <strain evidence="7">VKM B-2935</strain>
    </source>
</reference>
<gene>
    <name evidence="7" type="ORF">GCM10017655_34540</name>
</gene>